<proteinExistence type="predicted"/>
<dbReference type="AlphaFoldDB" id="A0A8J4XEQ5"/>
<evidence type="ECO:0000313" key="12">
    <source>
        <dbReference type="EMBL" id="KAF5902655.1"/>
    </source>
</evidence>
<evidence type="ECO:0000256" key="9">
    <source>
        <dbReference type="ARBA" id="ARBA00023136"/>
    </source>
</evidence>
<evidence type="ECO:0000313" key="13">
    <source>
        <dbReference type="Proteomes" id="UP000727407"/>
    </source>
</evidence>
<keyword evidence="3" id="KW-0813">Transport</keyword>
<evidence type="ECO:0000256" key="3">
    <source>
        <dbReference type="ARBA" id="ARBA00022448"/>
    </source>
</evidence>
<keyword evidence="6 11" id="KW-0732">Signal</keyword>
<dbReference type="EMBL" id="QNUK01000086">
    <property type="protein sequence ID" value="KAF5902655.1"/>
    <property type="molecule type" value="Genomic_DNA"/>
</dbReference>
<feature type="transmembrane region" description="Helical" evidence="10">
    <location>
        <begin position="372"/>
        <end position="392"/>
    </location>
</feature>
<dbReference type="GO" id="GO:0030139">
    <property type="term" value="C:endocytic vesicle"/>
    <property type="evidence" value="ECO:0007669"/>
    <property type="project" value="TreeGrafter"/>
</dbReference>
<dbReference type="PANTHER" id="PTHR14995:SF2">
    <property type="entry name" value="PROTEIN AMNIONLESS"/>
    <property type="match status" value="1"/>
</dbReference>
<reference evidence="12" key="1">
    <citation type="submission" date="2020-07" db="EMBL/GenBank/DDBJ databases">
        <title>Clarias magur genome sequencing, assembly and annotation.</title>
        <authorList>
            <person name="Kushwaha B."/>
            <person name="Kumar R."/>
            <person name="Das P."/>
            <person name="Joshi C.G."/>
            <person name="Kumar D."/>
            <person name="Nagpure N.S."/>
            <person name="Pandey M."/>
            <person name="Agarwal S."/>
            <person name="Srivastava S."/>
            <person name="Singh M."/>
            <person name="Sahoo L."/>
            <person name="Jayasankar P."/>
            <person name="Meher P.K."/>
            <person name="Koringa P.G."/>
            <person name="Iquebal M.A."/>
            <person name="Das S.P."/>
            <person name="Bit A."/>
            <person name="Patnaik S."/>
            <person name="Patel N."/>
            <person name="Shah T.M."/>
            <person name="Hinsu A."/>
            <person name="Jena J.K."/>
        </authorList>
    </citation>
    <scope>NUCLEOTIDE SEQUENCE</scope>
    <source>
        <strain evidence="12">CIFAMagur01</strain>
        <tissue evidence="12">Testis</tissue>
    </source>
</reference>
<comment type="subcellular location">
    <subcellularLocation>
        <location evidence="1">Cell membrane</location>
        <topology evidence="1">Single-pass type I membrane protein</topology>
    </subcellularLocation>
</comment>
<evidence type="ECO:0000256" key="2">
    <source>
        <dbReference type="ARBA" id="ARBA00021200"/>
    </source>
</evidence>
<dbReference type="Pfam" id="PF14828">
    <property type="entry name" value="Amnionless"/>
    <property type="match status" value="1"/>
</dbReference>
<accession>A0A8J4XEQ5</accession>
<feature type="chain" id="PRO_5035171390" description="Protein amnionless" evidence="11">
    <location>
        <begin position="20"/>
        <end position="471"/>
    </location>
</feature>
<feature type="signal peptide" evidence="11">
    <location>
        <begin position="1"/>
        <end position="19"/>
    </location>
</feature>
<organism evidence="12 13">
    <name type="scientific">Clarias magur</name>
    <name type="common">Asian catfish</name>
    <name type="synonym">Macropteronotus magur</name>
    <dbReference type="NCBI Taxonomy" id="1594786"/>
    <lineage>
        <taxon>Eukaryota</taxon>
        <taxon>Metazoa</taxon>
        <taxon>Chordata</taxon>
        <taxon>Craniata</taxon>
        <taxon>Vertebrata</taxon>
        <taxon>Euteleostomi</taxon>
        <taxon>Actinopterygii</taxon>
        <taxon>Neopterygii</taxon>
        <taxon>Teleostei</taxon>
        <taxon>Ostariophysi</taxon>
        <taxon>Siluriformes</taxon>
        <taxon>Clariidae</taxon>
        <taxon>Clarias</taxon>
    </lineage>
</organism>
<evidence type="ECO:0000256" key="11">
    <source>
        <dbReference type="SAM" id="SignalP"/>
    </source>
</evidence>
<keyword evidence="13" id="KW-1185">Reference proteome</keyword>
<keyword evidence="7" id="KW-0653">Protein transport</keyword>
<evidence type="ECO:0000256" key="6">
    <source>
        <dbReference type="ARBA" id="ARBA00022729"/>
    </source>
</evidence>
<dbReference type="PROSITE" id="PS51257">
    <property type="entry name" value="PROKAR_LIPOPROTEIN"/>
    <property type="match status" value="1"/>
</dbReference>
<evidence type="ECO:0000256" key="4">
    <source>
        <dbReference type="ARBA" id="ARBA00022475"/>
    </source>
</evidence>
<comment type="caution">
    <text evidence="12">The sequence shown here is derived from an EMBL/GenBank/DDBJ whole genome shotgun (WGS) entry which is preliminary data.</text>
</comment>
<dbReference type="OrthoDB" id="10067964at2759"/>
<evidence type="ECO:0000256" key="8">
    <source>
        <dbReference type="ARBA" id="ARBA00022989"/>
    </source>
</evidence>
<dbReference type="Proteomes" id="UP000727407">
    <property type="component" value="Unassembled WGS sequence"/>
</dbReference>
<evidence type="ECO:0000256" key="1">
    <source>
        <dbReference type="ARBA" id="ARBA00004251"/>
    </source>
</evidence>
<keyword evidence="5 10" id="KW-0812">Transmembrane</keyword>
<sequence>MATKQDLFLLLSMLSSACALHKQWVPDTNFENATNWDKGSVPCGSDKVIFPTHGKVAVYVEGAHTLSEMFLPVDGEFILASGSGFSIREGQDPSCGAGNTKTFKDPDSKEWFNPALWKAASSLEDLQSGPYIFSVDDEAVPCQHDDVVFRAGSSFRVKLSAHDGSISVKSVSVLGKKFTDNSDFTQYTSSQLGKLQFHGSSAVSVSGSACGDITGCVCGNSGNHDLICSKIMCPPLHCKKPLEPVGHCCYVCGAIVTIHFSKTFRLESYRQRLQYLFLSLSKYKSIHMALSKVSIPQRLMQIIPYGNTQVIQVVLLEENTGSQSEKLAEALARDILKDIADQGPHLGIDSAEFHGSSGASSGDVSGLSGGEVTGIILGILALVAFLALFVVLHRRGMLRVPRLPQLSSWRKGSEIGDLGGPLDHSFDNPMFEKQNPEIPGLYGTESLGGITLTHSGVHFVNPVYDETDFNA</sequence>
<gene>
    <name evidence="12" type="primary">amn</name>
    <name evidence="12" type="ORF">DAT39_007638</name>
</gene>
<dbReference type="GO" id="GO:0015031">
    <property type="term" value="P:protein transport"/>
    <property type="evidence" value="ECO:0007669"/>
    <property type="project" value="UniProtKB-KW"/>
</dbReference>
<keyword evidence="4" id="KW-1003">Cell membrane</keyword>
<keyword evidence="8 10" id="KW-1133">Transmembrane helix</keyword>
<dbReference type="GO" id="GO:0006898">
    <property type="term" value="P:receptor-mediated endocytosis"/>
    <property type="evidence" value="ECO:0007669"/>
    <property type="project" value="TreeGrafter"/>
</dbReference>
<evidence type="ECO:0000256" key="7">
    <source>
        <dbReference type="ARBA" id="ARBA00022927"/>
    </source>
</evidence>
<dbReference type="InterPro" id="IPR026112">
    <property type="entry name" value="AMN"/>
</dbReference>
<protein>
    <recommendedName>
        <fullName evidence="2">Protein amnionless</fullName>
    </recommendedName>
</protein>
<keyword evidence="9 10" id="KW-0472">Membrane</keyword>
<name>A0A8J4XEQ5_CLAMG</name>
<dbReference type="PANTHER" id="PTHR14995">
    <property type="entry name" value="AMNIONLESS"/>
    <property type="match status" value="1"/>
</dbReference>
<evidence type="ECO:0000256" key="5">
    <source>
        <dbReference type="ARBA" id="ARBA00022692"/>
    </source>
</evidence>
<evidence type="ECO:0000256" key="10">
    <source>
        <dbReference type="SAM" id="Phobius"/>
    </source>
</evidence>
<dbReference type="GO" id="GO:0016324">
    <property type="term" value="C:apical plasma membrane"/>
    <property type="evidence" value="ECO:0007669"/>
    <property type="project" value="TreeGrafter"/>
</dbReference>